<dbReference type="PANTHER" id="PTHR43336">
    <property type="entry name" value="OXYGEN SENSOR HISTIDINE KINASE RESPONSE REGULATOR DEVS/DOSS"/>
    <property type="match status" value="1"/>
</dbReference>
<proteinExistence type="predicted"/>
<dbReference type="PANTHER" id="PTHR43336:SF3">
    <property type="entry name" value="GUANYLATE CYCLASE DOMAIN-CONTAINING PROTEIN"/>
    <property type="match status" value="1"/>
</dbReference>
<accession>A0ABN9U8M9</accession>
<name>A0ABN9U8M9_9DINO</name>
<dbReference type="EMBL" id="CAUYUJ010015493">
    <property type="protein sequence ID" value="CAK0854705.1"/>
    <property type="molecule type" value="Genomic_DNA"/>
</dbReference>
<comment type="caution">
    <text evidence="1">The sequence shown here is derived from an EMBL/GenBank/DDBJ whole genome shotgun (WGS) entry which is preliminary data.</text>
</comment>
<evidence type="ECO:0000313" key="1">
    <source>
        <dbReference type="EMBL" id="CAK0854705.1"/>
    </source>
</evidence>
<feature type="non-terminal residue" evidence="1">
    <location>
        <position position="1"/>
    </location>
</feature>
<gene>
    <name evidence="1" type="ORF">PCOR1329_LOCUS45685</name>
</gene>
<protein>
    <submittedName>
        <fullName evidence="1">Uncharacterized protein</fullName>
    </submittedName>
</protein>
<organism evidence="1 2">
    <name type="scientific">Prorocentrum cordatum</name>
    <dbReference type="NCBI Taxonomy" id="2364126"/>
    <lineage>
        <taxon>Eukaryota</taxon>
        <taxon>Sar</taxon>
        <taxon>Alveolata</taxon>
        <taxon>Dinophyceae</taxon>
        <taxon>Prorocentrales</taxon>
        <taxon>Prorocentraceae</taxon>
        <taxon>Prorocentrum</taxon>
    </lineage>
</organism>
<dbReference type="Proteomes" id="UP001189429">
    <property type="component" value="Unassembled WGS sequence"/>
</dbReference>
<evidence type="ECO:0000313" key="2">
    <source>
        <dbReference type="Proteomes" id="UP001189429"/>
    </source>
</evidence>
<keyword evidence="2" id="KW-1185">Reference proteome</keyword>
<sequence length="166" mass="19668">EMSLRCRLIDHVTMKGCRDPLWLYTVDLDPQNLEVATRGPDRVIRNRFKMRQLREVRKSEMWSEDYYVWEAFCTDEDLLAMRAKFSTEFFQRFAMAYRNYEAGEWLAARDMLFTCHYSPSPDSGYIVKSESEWPEDGPTVSLLAFMRQTNFCAPTGWPGYRELAEK</sequence>
<reference evidence="1" key="1">
    <citation type="submission" date="2023-10" db="EMBL/GenBank/DDBJ databases">
        <authorList>
            <person name="Chen Y."/>
            <person name="Shah S."/>
            <person name="Dougan E. K."/>
            <person name="Thang M."/>
            <person name="Chan C."/>
        </authorList>
    </citation>
    <scope>NUCLEOTIDE SEQUENCE [LARGE SCALE GENOMIC DNA]</scope>
</reference>